<protein>
    <submittedName>
        <fullName evidence="1">Formate dehydrogenase subunit delta</fullName>
    </submittedName>
</protein>
<reference evidence="2" key="1">
    <citation type="journal article" date="2019" name="Int. J. Syst. Evol. Microbiol.">
        <title>The Global Catalogue of Microorganisms (GCM) 10K type strain sequencing project: providing services to taxonomists for standard genome sequencing and annotation.</title>
        <authorList>
            <consortium name="The Broad Institute Genomics Platform"/>
            <consortium name="The Broad Institute Genome Sequencing Center for Infectious Disease"/>
            <person name="Wu L."/>
            <person name="Ma J."/>
        </authorList>
    </citation>
    <scope>NUCLEOTIDE SEQUENCE [LARGE SCALE GENOMIC DNA]</scope>
    <source>
        <strain evidence="2">CCUG 49018</strain>
    </source>
</reference>
<sequence length="84" mass="8968">MADPAQAHPAHAGAEPVVRLVEEIAVQFEHRPPDAAAAEIAAHLRRFWDPRMRRRLVDAVAAGAVGDPVVVRVAQVLAPGVPAR</sequence>
<proteinExistence type="predicted"/>
<gene>
    <name evidence="1" type="ORF">ACFQ34_31775</name>
</gene>
<organism evidence="1 2">
    <name type="scientific">Pseudonocardia benzenivorans</name>
    <dbReference type="NCBI Taxonomy" id="228005"/>
    <lineage>
        <taxon>Bacteria</taxon>
        <taxon>Bacillati</taxon>
        <taxon>Actinomycetota</taxon>
        <taxon>Actinomycetes</taxon>
        <taxon>Pseudonocardiales</taxon>
        <taxon>Pseudonocardiaceae</taxon>
        <taxon>Pseudonocardia</taxon>
    </lineage>
</organism>
<dbReference type="EMBL" id="JBHTMB010000311">
    <property type="protein sequence ID" value="MFD1237888.1"/>
    <property type="molecule type" value="Genomic_DNA"/>
</dbReference>
<comment type="caution">
    <text evidence="1">The sequence shown here is derived from an EMBL/GenBank/DDBJ whole genome shotgun (WGS) entry which is preliminary data.</text>
</comment>
<dbReference type="InterPro" id="IPR021074">
    <property type="entry name" value="Formate_DH_dsu"/>
</dbReference>
<dbReference type="RefSeq" id="WP_013675166.1">
    <property type="nucleotide sequence ID" value="NZ_BAABKS010000016.1"/>
</dbReference>
<name>A0ABW3VSA7_9PSEU</name>
<accession>A0ABW3VSA7</accession>
<dbReference type="Proteomes" id="UP001597182">
    <property type="component" value="Unassembled WGS sequence"/>
</dbReference>
<keyword evidence="2" id="KW-1185">Reference proteome</keyword>
<dbReference type="Pfam" id="PF11390">
    <property type="entry name" value="FdsD"/>
    <property type="match status" value="1"/>
</dbReference>
<evidence type="ECO:0000313" key="1">
    <source>
        <dbReference type="EMBL" id="MFD1237888.1"/>
    </source>
</evidence>
<evidence type="ECO:0000313" key="2">
    <source>
        <dbReference type="Proteomes" id="UP001597182"/>
    </source>
</evidence>